<dbReference type="EMBL" id="MU003832">
    <property type="protein sequence ID" value="KAF2717993.1"/>
    <property type="molecule type" value="Genomic_DNA"/>
</dbReference>
<sequence>MRKLESSEFLHFHPADHGGKDLSKDRYIFELHAAERRLASEVNLNCTEYLLTKRKFLRDFGTECIRHKQKLHPSSLRSSVPASSNEENAELEERKKSGGRPRGGRREKVRTEVAHIRWLENAMNWRNTRAKNLVVGWKLLRLLDESKFLP</sequence>
<proteinExistence type="predicted"/>
<gene>
    <name evidence="2" type="ORF">K431DRAFT_288041</name>
</gene>
<evidence type="ECO:0000256" key="1">
    <source>
        <dbReference type="SAM" id="MobiDB-lite"/>
    </source>
</evidence>
<organism evidence="2 3">
    <name type="scientific">Polychaeton citri CBS 116435</name>
    <dbReference type="NCBI Taxonomy" id="1314669"/>
    <lineage>
        <taxon>Eukaryota</taxon>
        <taxon>Fungi</taxon>
        <taxon>Dikarya</taxon>
        <taxon>Ascomycota</taxon>
        <taxon>Pezizomycotina</taxon>
        <taxon>Dothideomycetes</taxon>
        <taxon>Dothideomycetidae</taxon>
        <taxon>Capnodiales</taxon>
        <taxon>Capnodiaceae</taxon>
        <taxon>Polychaeton</taxon>
    </lineage>
</organism>
<dbReference type="Proteomes" id="UP000799441">
    <property type="component" value="Unassembled WGS sequence"/>
</dbReference>
<evidence type="ECO:0000313" key="2">
    <source>
        <dbReference type="EMBL" id="KAF2717993.1"/>
    </source>
</evidence>
<evidence type="ECO:0000313" key="3">
    <source>
        <dbReference type="Proteomes" id="UP000799441"/>
    </source>
</evidence>
<name>A0A9P4PZW6_9PEZI</name>
<reference evidence="2" key="1">
    <citation type="journal article" date="2020" name="Stud. Mycol.">
        <title>101 Dothideomycetes genomes: a test case for predicting lifestyles and emergence of pathogens.</title>
        <authorList>
            <person name="Haridas S."/>
            <person name="Albert R."/>
            <person name="Binder M."/>
            <person name="Bloem J."/>
            <person name="Labutti K."/>
            <person name="Salamov A."/>
            <person name="Andreopoulos B."/>
            <person name="Baker S."/>
            <person name="Barry K."/>
            <person name="Bills G."/>
            <person name="Bluhm B."/>
            <person name="Cannon C."/>
            <person name="Castanera R."/>
            <person name="Culley D."/>
            <person name="Daum C."/>
            <person name="Ezra D."/>
            <person name="Gonzalez J."/>
            <person name="Henrissat B."/>
            <person name="Kuo A."/>
            <person name="Liang C."/>
            <person name="Lipzen A."/>
            <person name="Lutzoni F."/>
            <person name="Magnuson J."/>
            <person name="Mondo S."/>
            <person name="Nolan M."/>
            <person name="Ohm R."/>
            <person name="Pangilinan J."/>
            <person name="Park H.-J."/>
            <person name="Ramirez L."/>
            <person name="Alfaro M."/>
            <person name="Sun H."/>
            <person name="Tritt A."/>
            <person name="Yoshinaga Y."/>
            <person name="Zwiers L.-H."/>
            <person name="Turgeon B."/>
            <person name="Goodwin S."/>
            <person name="Spatafora J."/>
            <person name="Crous P."/>
            <person name="Grigoriev I."/>
        </authorList>
    </citation>
    <scope>NUCLEOTIDE SEQUENCE</scope>
    <source>
        <strain evidence="2">CBS 116435</strain>
    </source>
</reference>
<dbReference type="InterPro" id="IPR036388">
    <property type="entry name" value="WH-like_DNA-bd_sf"/>
</dbReference>
<feature type="region of interest" description="Disordered" evidence="1">
    <location>
        <begin position="70"/>
        <end position="108"/>
    </location>
</feature>
<accession>A0A9P4PZW6</accession>
<dbReference type="OrthoDB" id="3642124at2759"/>
<protein>
    <submittedName>
        <fullName evidence="2">Uncharacterized protein</fullName>
    </submittedName>
</protein>
<dbReference type="AlphaFoldDB" id="A0A9P4PZW6"/>
<comment type="caution">
    <text evidence="2">The sequence shown here is derived from an EMBL/GenBank/DDBJ whole genome shotgun (WGS) entry which is preliminary data.</text>
</comment>
<dbReference type="Gene3D" id="1.10.10.10">
    <property type="entry name" value="Winged helix-like DNA-binding domain superfamily/Winged helix DNA-binding domain"/>
    <property type="match status" value="1"/>
</dbReference>
<keyword evidence="3" id="KW-1185">Reference proteome</keyword>
<feature type="compositionally biased region" description="Low complexity" evidence="1">
    <location>
        <begin position="74"/>
        <end position="86"/>
    </location>
</feature>